<evidence type="ECO:0000313" key="2">
    <source>
        <dbReference type="EMBL" id="QJD87273.1"/>
    </source>
</evidence>
<evidence type="ECO:0000259" key="1">
    <source>
        <dbReference type="Pfam" id="PF01261"/>
    </source>
</evidence>
<dbReference type="Gene3D" id="3.20.20.150">
    <property type="entry name" value="Divalent-metal-dependent TIM barrel enzymes"/>
    <property type="match status" value="1"/>
</dbReference>
<dbReference type="KEGG" id="cheb:HH215_31585"/>
<evidence type="ECO:0000313" key="3">
    <source>
        <dbReference type="Proteomes" id="UP000502248"/>
    </source>
</evidence>
<reference evidence="2 3" key="1">
    <citation type="submission" date="2020-04" db="EMBL/GenBank/DDBJ databases">
        <title>Genome sequencing of novel species.</title>
        <authorList>
            <person name="Heo J."/>
            <person name="Kim S.-J."/>
            <person name="Kim J.-S."/>
            <person name="Hong S.-B."/>
            <person name="Kwon S.-W."/>
        </authorList>
    </citation>
    <scope>NUCLEOTIDE SEQUENCE [LARGE SCALE GENOMIC DNA]</scope>
    <source>
        <strain evidence="2 3">MFER-1</strain>
    </source>
</reference>
<dbReference type="SUPFAM" id="SSF51658">
    <property type="entry name" value="Xylose isomerase-like"/>
    <property type="match status" value="1"/>
</dbReference>
<dbReference type="Pfam" id="PF01261">
    <property type="entry name" value="AP_endonuc_2"/>
    <property type="match status" value="1"/>
</dbReference>
<sequence length="294" mass="33215">MLGYSLQSPVFLGKLSKETPHDLIARYESIESFLSSLRSGGIDSIEIRILPRGADERSYRDLIKIVWDMGFQLTVHGHVAGEHPGETFVEAYPSMRYILNHFHEYQEGLTMTLHAFEAKQGNREELRRRTVGLLREWSSMLQADDLPIRLALENNRRKSSKADPGDCIDGVLSMVNEVSSPYVGICWDMGHYYSNLLTASKLEFPPEEPLMKLPPSAFLESAYHTHIHGLGPSGTHNALTERNSLPLEHYVDALKQANYQGVYNLELTLDKFDADRSMSDHIAASVQRLKEAKA</sequence>
<dbReference type="InterPro" id="IPR036237">
    <property type="entry name" value="Xyl_isomerase-like_sf"/>
</dbReference>
<accession>A0A7Z2VPV2</accession>
<dbReference type="InterPro" id="IPR013022">
    <property type="entry name" value="Xyl_isomerase-like_TIM-brl"/>
</dbReference>
<dbReference type="Proteomes" id="UP000502248">
    <property type="component" value="Chromosome"/>
</dbReference>
<organism evidence="2 3">
    <name type="scientific">Cohnella herbarum</name>
    <dbReference type="NCBI Taxonomy" id="2728023"/>
    <lineage>
        <taxon>Bacteria</taxon>
        <taxon>Bacillati</taxon>
        <taxon>Bacillota</taxon>
        <taxon>Bacilli</taxon>
        <taxon>Bacillales</taxon>
        <taxon>Paenibacillaceae</taxon>
        <taxon>Cohnella</taxon>
    </lineage>
</organism>
<proteinExistence type="predicted"/>
<gene>
    <name evidence="2" type="ORF">HH215_31585</name>
</gene>
<dbReference type="AlphaFoldDB" id="A0A7Z2VPV2"/>
<feature type="domain" description="Xylose isomerase-like TIM barrel" evidence="1">
    <location>
        <begin position="41"/>
        <end position="277"/>
    </location>
</feature>
<name>A0A7Z2VPV2_9BACL</name>
<dbReference type="GO" id="GO:0016853">
    <property type="term" value="F:isomerase activity"/>
    <property type="evidence" value="ECO:0007669"/>
    <property type="project" value="UniProtKB-KW"/>
</dbReference>
<dbReference type="EMBL" id="CP051680">
    <property type="protein sequence ID" value="QJD87273.1"/>
    <property type="molecule type" value="Genomic_DNA"/>
</dbReference>
<dbReference type="RefSeq" id="WP_169283518.1">
    <property type="nucleotide sequence ID" value="NZ_CP051680.1"/>
</dbReference>
<protein>
    <submittedName>
        <fullName evidence="2">Sugar phosphate isomerase/epimerase</fullName>
    </submittedName>
</protein>
<keyword evidence="3" id="KW-1185">Reference proteome</keyword>
<keyword evidence="2" id="KW-0413">Isomerase</keyword>